<protein>
    <recommendedName>
        <fullName evidence="4">TauD/TfdA-like domain-containing protein</fullName>
    </recommendedName>
</protein>
<evidence type="ECO:0000313" key="2">
    <source>
        <dbReference type="EMBL" id="MET4634915.1"/>
    </source>
</evidence>
<reference evidence="2 3" key="1">
    <citation type="submission" date="2024-06" db="EMBL/GenBank/DDBJ databases">
        <title>Sorghum-associated microbial communities from plants grown in Nebraska, USA.</title>
        <authorList>
            <person name="Schachtman D."/>
        </authorList>
    </citation>
    <scope>NUCLEOTIDE SEQUENCE [LARGE SCALE GENOMIC DNA]</scope>
    <source>
        <strain evidence="2 3">3207</strain>
    </source>
</reference>
<comment type="caution">
    <text evidence="2">The sequence shown here is derived from an EMBL/GenBank/DDBJ whole genome shotgun (WGS) entry which is preliminary data.</text>
</comment>
<dbReference type="Proteomes" id="UP001549321">
    <property type="component" value="Unassembled WGS sequence"/>
</dbReference>
<dbReference type="InterPro" id="IPR042098">
    <property type="entry name" value="TauD-like_sf"/>
</dbReference>
<evidence type="ECO:0000256" key="1">
    <source>
        <dbReference type="ARBA" id="ARBA00023002"/>
    </source>
</evidence>
<dbReference type="Gene3D" id="3.60.130.10">
    <property type="entry name" value="Clavaminate synthase-like"/>
    <property type="match status" value="1"/>
</dbReference>
<gene>
    <name evidence="2" type="ORF">ABIE08_002861</name>
</gene>
<sequence>MRNQTSGCLLEELKSRGLLLCERRGGGVKALFGLVQELAPQGVQVARLRPSPAFAARPRSLSASYGVGAFPPHTDFALDDTPPRYIALVCPVRRSAHTLIYDPQPLLGSNDAMAGVFRVSTNRKNFSTRFLSRRGAESFIRYNSDTMLPLDGHARQLADKISTALDPCTVVDWSTTVFVVIDNWRFLHGRSAVADNVGWLWRLALRWK</sequence>
<evidence type="ECO:0008006" key="4">
    <source>
        <dbReference type="Google" id="ProtNLM"/>
    </source>
</evidence>
<keyword evidence="3" id="KW-1185">Reference proteome</keyword>
<dbReference type="EMBL" id="JBEPSM010000002">
    <property type="protein sequence ID" value="MET4634915.1"/>
    <property type="molecule type" value="Genomic_DNA"/>
</dbReference>
<organism evidence="2 3">
    <name type="scientific">Kaistia defluvii</name>
    <dbReference type="NCBI Taxonomy" id="410841"/>
    <lineage>
        <taxon>Bacteria</taxon>
        <taxon>Pseudomonadati</taxon>
        <taxon>Pseudomonadota</taxon>
        <taxon>Alphaproteobacteria</taxon>
        <taxon>Hyphomicrobiales</taxon>
        <taxon>Kaistiaceae</taxon>
        <taxon>Kaistia</taxon>
    </lineage>
</organism>
<evidence type="ECO:0000313" key="3">
    <source>
        <dbReference type="Proteomes" id="UP001549321"/>
    </source>
</evidence>
<keyword evidence="1" id="KW-0560">Oxidoreductase</keyword>
<proteinExistence type="predicted"/>
<dbReference type="SUPFAM" id="SSF51197">
    <property type="entry name" value="Clavaminate synthase-like"/>
    <property type="match status" value="1"/>
</dbReference>
<accession>A0ABV2R2K5</accession>
<name>A0ABV2R2K5_9HYPH</name>